<proteinExistence type="predicted"/>
<dbReference type="EMBL" id="JAHUTI010060142">
    <property type="protein sequence ID" value="MED6251687.1"/>
    <property type="molecule type" value="Genomic_DNA"/>
</dbReference>
<evidence type="ECO:0000313" key="2">
    <source>
        <dbReference type="Proteomes" id="UP001345963"/>
    </source>
</evidence>
<gene>
    <name evidence="1" type="ORF">ATANTOWER_001340</name>
</gene>
<accession>A0ABU7BM12</accession>
<dbReference type="Proteomes" id="UP001345963">
    <property type="component" value="Unassembled WGS sequence"/>
</dbReference>
<organism evidence="1 2">
    <name type="scientific">Ataeniobius toweri</name>
    <dbReference type="NCBI Taxonomy" id="208326"/>
    <lineage>
        <taxon>Eukaryota</taxon>
        <taxon>Metazoa</taxon>
        <taxon>Chordata</taxon>
        <taxon>Craniata</taxon>
        <taxon>Vertebrata</taxon>
        <taxon>Euteleostomi</taxon>
        <taxon>Actinopterygii</taxon>
        <taxon>Neopterygii</taxon>
        <taxon>Teleostei</taxon>
        <taxon>Neoteleostei</taxon>
        <taxon>Acanthomorphata</taxon>
        <taxon>Ovalentaria</taxon>
        <taxon>Atherinomorphae</taxon>
        <taxon>Cyprinodontiformes</taxon>
        <taxon>Goodeidae</taxon>
        <taxon>Ataeniobius</taxon>
    </lineage>
</organism>
<evidence type="ECO:0000313" key="1">
    <source>
        <dbReference type="EMBL" id="MED6251687.1"/>
    </source>
</evidence>
<sequence length="84" mass="9371">MSPHGLEKKASGLQHRTPSCMHVQVTRATPPLLCRKGAEHALLCGSVHTWMTGPLHFPHLVARKPFPQHCSYTTTYVNRSDAQK</sequence>
<comment type="caution">
    <text evidence="1">The sequence shown here is derived from an EMBL/GenBank/DDBJ whole genome shotgun (WGS) entry which is preliminary data.</text>
</comment>
<protein>
    <submittedName>
        <fullName evidence="1">Uncharacterized protein</fullName>
    </submittedName>
</protein>
<keyword evidence="2" id="KW-1185">Reference proteome</keyword>
<reference evidence="1 2" key="1">
    <citation type="submission" date="2021-07" db="EMBL/GenBank/DDBJ databases">
        <authorList>
            <person name="Palmer J.M."/>
        </authorList>
    </citation>
    <scope>NUCLEOTIDE SEQUENCE [LARGE SCALE GENOMIC DNA]</scope>
    <source>
        <strain evidence="1 2">AT_MEX2019</strain>
        <tissue evidence="1">Muscle</tissue>
    </source>
</reference>
<name>A0ABU7BM12_9TELE</name>